<evidence type="ECO:0000259" key="2">
    <source>
        <dbReference type="Pfam" id="PF00535"/>
    </source>
</evidence>
<dbReference type="OrthoDB" id="5168148at2"/>
<comment type="caution">
    <text evidence="3">The sequence shown here is derived from an EMBL/GenBank/DDBJ whole genome shotgun (WGS) entry which is preliminary data.</text>
</comment>
<proteinExistence type="predicted"/>
<evidence type="ECO:0000313" key="4">
    <source>
        <dbReference type="Proteomes" id="UP000334990"/>
    </source>
</evidence>
<dbReference type="Gene3D" id="3.90.550.10">
    <property type="entry name" value="Spore Coat Polysaccharide Biosynthesis Protein SpsA, Chain A"/>
    <property type="match status" value="1"/>
</dbReference>
<dbReference type="EMBL" id="BLAD01000059">
    <property type="protein sequence ID" value="GES02528.1"/>
    <property type="molecule type" value="Genomic_DNA"/>
</dbReference>
<dbReference type="PANTHER" id="PTHR43685:SF3">
    <property type="entry name" value="SLR2126 PROTEIN"/>
    <property type="match status" value="1"/>
</dbReference>
<keyword evidence="4" id="KW-1185">Reference proteome</keyword>
<protein>
    <recommendedName>
        <fullName evidence="2">Glycosyltransferase 2-like domain-containing protein</fullName>
    </recommendedName>
</protein>
<evidence type="ECO:0000313" key="3">
    <source>
        <dbReference type="EMBL" id="GES02528.1"/>
    </source>
</evidence>
<reference evidence="3 4" key="1">
    <citation type="submission" date="2019-10" db="EMBL/GenBank/DDBJ databases">
        <title>Whole genome shotgun sequence of Acrocarpospora corrugata NBRC 13972.</title>
        <authorList>
            <person name="Ichikawa N."/>
            <person name="Kimura A."/>
            <person name="Kitahashi Y."/>
            <person name="Komaki H."/>
            <person name="Oguchi A."/>
        </authorList>
    </citation>
    <scope>NUCLEOTIDE SEQUENCE [LARGE SCALE GENOMIC DNA]</scope>
    <source>
        <strain evidence="3 4">NBRC 13972</strain>
    </source>
</reference>
<feature type="region of interest" description="Disordered" evidence="1">
    <location>
        <begin position="447"/>
        <end position="475"/>
    </location>
</feature>
<sequence>MTGNAARPRIRHNDYAPLTPAEPGEWTPSLAVSVIVPAYGGQHRLDLALAALAAQSYPPGLTEVIVVDDGSEPPLRLPELRPERCRVIRTSPDGWGPAHALNAGVAVAEGAVIQRLDADMVPYREHLEVLLRWHHLTDYLVTIGGKVFVPEPPLTPEQVHAAVGAGTLAELIDLTGAMPSSTEKTIKRLDGMRKSRNPYHVCTGPTMSLHRAFYQSAGGFDAEVHRGEDTEFAYRLAQAGAVFVPDLAAKAVHLGIPAQRRDREATIRAVEPYLAHRVPLRRELRKERGRGWRVPYIEVVLDVGRAGELVAREAIEAALNGSVPDVVVTLVAPWSSLPHGRSEEPATELELLAAGFQDDPRVRLADQVPPTAFPVPFRYTGPVDTPLAPDTLERLTKIMTADRTGLLYMRLPNGRMAALERTEAVSRARLVALAEEPLTQVIEATHGVRHATSPTGDISDKQPLRDRLAHIRQSP</sequence>
<organism evidence="3 4">
    <name type="scientific">Acrocarpospora corrugata</name>
    <dbReference type="NCBI Taxonomy" id="35763"/>
    <lineage>
        <taxon>Bacteria</taxon>
        <taxon>Bacillati</taxon>
        <taxon>Actinomycetota</taxon>
        <taxon>Actinomycetes</taxon>
        <taxon>Streptosporangiales</taxon>
        <taxon>Streptosporangiaceae</taxon>
        <taxon>Acrocarpospora</taxon>
    </lineage>
</organism>
<feature type="domain" description="Glycosyltransferase 2-like" evidence="2">
    <location>
        <begin position="33"/>
        <end position="212"/>
    </location>
</feature>
<dbReference type="InterPro" id="IPR029044">
    <property type="entry name" value="Nucleotide-diphossugar_trans"/>
</dbReference>
<evidence type="ECO:0000256" key="1">
    <source>
        <dbReference type="SAM" id="MobiDB-lite"/>
    </source>
</evidence>
<feature type="compositionally biased region" description="Basic and acidic residues" evidence="1">
    <location>
        <begin position="458"/>
        <end position="469"/>
    </location>
</feature>
<dbReference type="InterPro" id="IPR050834">
    <property type="entry name" value="Glycosyltransf_2"/>
</dbReference>
<dbReference type="Pfam" id="PF00535">
    <property type="entry name" value="Glycos_transf_2"/>
    <property type="match status" value="1"/>
</dbReference>
<name>A0A5M3W7M5_9ACTN</name>
<feature type="region of interest" description="Disordered" evidence="1">
    <location>
        <begin position="1"/>
        <end position="22"/>
    </location>
</feature>
<dbReference type="PANTHER" id="PTHR43685">
    <property type="entry name" value="GLYCOSYLTRANSFERASE"/>
    <property type="match status" value="1"/>
</dbReference>
<dbReference type="Proteomes" id="UP000334990">
    <property type="component" value="Unassembled WGS sequence"/>
</dbReference>
<dbReference type="InterPro" id="IPR001173">
    <property type="entry name" value="Glyco_trans_2-like"/>
</dbReference>
<accession>A0A5M3W7M5</accession>
<dbReference type="RefSeq" id="WP_155338750.1">
    <property type="nucleotide sequence ID" value="NZ_BAAABN010000077.1"/>
</dbReference>
<dbReference type="AlphaFoldDB" id="A0A5M3W7M5"/>
<gene>
    <name evidence="3" type="ORF">Acor_45940</name>
</gene>
<dbReference type="CDD" id="cd00761">
    <property type="entry name" value="Glyco_tranf_GTA_type"/>
    <property type="match status" value="1"/>
</dbReference>
<dbReference type="SUPFAM" id="SSF53448">
    <property type="entry name" value="Nucleotide-diphospho-sugar transferases"/>
    <property type="match status" value="1"/>
</dbReference>